<dbReference type="Pfam" id="PF25231">
    <property type="entry name" value="DUF7847"/>
    <property type="match status" value="1"/>
</dbReference>
<feature type="compositionally biased region" description="Low complexity" evidence="1">
    <location>
        <begin position="378"/>
        <end position="415"/>
    </location>
</feature>
<dbReference type="AlphaFoldDB" id="A0A367XUX0"/>
<keyword evidence="2" id="KW-0812">Transmembrane</keyword>
<reference evidence="4 5" key="1">
    <citation type="submission" date="2018-07" db="EMBL/GenBank/DDBJ databases">
        <title>Microbacterium endoborsara sp. nov., a novel actinobacterium isolated from Borszczowia aralocaspica.</title>
        <authorList>
            <person name="An D."/>
        </authorList>
    </citation>
    <scope>NUCLEOTIDE SEQUENCE [LARGE SCALE GENOMIC DNA]</scope>
    <source>
        <strain evidence="4 5">C1.15228</strain>
    </source>
</reference>
<accession>A0A367XUX0</accession>
<dbReference type="Proteomes" id="UP000253508">
    <property type="component" value="Unassembled WGS sequence"/>
</dbReference>
<feature type="transmembrane region" description="Helical" evidence="2">
    <location>
        <begin position="151"/>
        <end position="172"/>
    </location>
</feature>
<feature type="transmembrane region" description="Helical" evidence="2">
    <location>
        <begin position="205"/>
        <end position="233"/>
    </location>
</feature>
<feature type="compositionally biased region" description="Low complexity" evidence="1">
    <location>
        <begin position="432"/>
        <end position="442"/>
    </location>
</feature>
<feature type="transmembrane region" description="Helical" evidence="2">
    <location>
        <begin position="253"/>
        <end position="286"/>
    </location>
</feature>
<keyword evidence="2" id="KW-1133">Transmembrane helix</keyword>
<evidence type="ECO:0000256" key="2">
    <source>
        <dbReference type="SAM" id="Phobius"/>
    </source>
</evidence>
<dbReference type="InterPro" id="IPR057169">
    <property type="entry name" value="DUF7847"/>
</dbReference>
<evidence type="ECO:0000313" key="4">
    <source>
        <dbReference type="EMBL" id="RCK57199.1"/>
    </source>
</evidence>
<sequence length="462" mass="49344">MGRSFTVIRGNPKVLLLFVVGVQTLAMTLFLAAVFGMSYAAFSRADTVDPSSADFEDLLWGAGAITLIGTLVLSIVLATVTTIAQGFVVAEVGHASLAEKASIGRLWRRVRPAFWPLFGYSLLMGLAVFVAVFLLALPLVFLGVANTPTSWVFFVILLLTEIIGGLVVYAWLGTKLYLVPAAIVLEGVRPFRAISRSWQLTRGRFWSTFGVAALLYLITNIVAGAVSSVMSFFTPLIMTTLIPLGEGGSNFGVAATMSFVLLGITSVISFAISSILTIVTGAGGVLTYIDARMRDEGIDLRMRRYVEARGDADDPYAFIEGAEPSPYAAQGAQAPQYPAYPQQYGQQTYGQPQYGQNAYGQPAYGQQTYGQQTYAQPAYGQQAGGHPQYGQPPYGEQPYGQQPPEQPRYGQYAPAPQDPQAPAAPQPPAPAPSAADPAQPEGAAPPRPADPDPREQPPAPPV</sequence>
<dbReference type="PANTHER" id="PTHR33133:SF1">
    <property type="entry name" value="EXPRESSED PROTEIN-RELATED"/>
    <property type="match status" value="1"/>
</dbReference>
<feature type="transmembrane region" description="Helical" evidence="2">
    <location>
        <begin position="14"/>
        <end position="39"/>
    </location>
</feature>
<dbReference type="EMBL" id="QORO01000005">
    <property type="protein sequence ID" value="RCK57199.1"/>
    <property type="molecule type" value="Genomic_DNA"/>
</dbReference>
<evidence type="ECO:0000313" key="5">
    <source>
        <dbReference type="Proteomes" id="UP000253508"/>
    </source>
</evidence>
<feature type="domain" description="DUF7847" evidence="3">
    <location>
        <begin position="5"/>
        <end position="285"/>
    </location>
</feature>
<dbReference type="PANTHER" id="PTHR33133">
    <property type="entry name" value="OS08G0107100 PROTEIN-RELATED"/>
    <property type="match status" value="1"/>
</dbReference>
<dbReference type="OrthoDB" id="121140at2"/>
<evidence type="ECO:0000259" key="3">
    <source>
        <dbReference type="Pfam" id="PF25231"/>
    </source>
</evidence>
<keyword evidence="2" id="KW-0472">Membrane</keyword>
<organism evidence="4 5">
    <name type="scientific">Microbacterium sorbitolivorans</name>
    <dbReference type="NCBI Taxonomy" id="1867410"/>
    <lineage>
        <taxon>Bacteria</taxon>
        <taxon>Bacillati</taxon>
        <taxon>Actinomycetota</taxon>
        <taxon>Actinomycetes</taxon>
        <taxon>Micrococcales</taxon>
        <taxon>Microbacteriaceae</taxon>
        <taxon>Microbacterium</taxon>
    </lineage>
</organism>
<evidence type="ECO:0000256" key="1">
    <source>
        <dbReference type="SAM" id="MobiDB-lite"/>
    </source>
</evidence>
<proteinExistence type="predicted"/>
<gene>
    <name evidence="4" type="ORF">DTO57_12910</name>
</gene>
<name>A0A367XUX0_9MICO</name>
<feature type="transmembrane region" description="Helical" evidence="2">
    <location>
        <begin position="113"/>
        <end position="145"/>
    </location>
</feature>
<comment type="caution">
    <text evidence="4">The sequence shown here is derived from an EMBL/GenBank/DDBJ whole genome shotgun (WGS) entry which is preliminary data.</text>
</comment>
<feature type="transmembrane region" description="Helical" evidence="2">
    <location>
        <begin position="59"/>
        <end position="92"/>
    </location>
</feature>
<keyword evidence="5" id="KW-1185">Reference proteome</keyword>
<feature type="region of interest" description="Disordered" evidence="1">
    <location>
        <begin position="342"/>
        <end position="362"/>
    </location>
</feature>
<feature type="compositionally biased region" description="Pro residues" evidence="1">
    <location>
        <begin position="416"/>
        <end position="431"/>
    </location>
</feature>
<protein>
    <recommendedName>
        <fullName evidence="3">DUF7847 domain-containing protein</fullName>
    </recommendedName>
</protein>
<feature type="region of interest" description="Disordered" evidence="1">
    <location>
        <begin position="378"/>
        <end position="462"/>
    </location>
</feature>